<proteinExistence type="predicted"/>
<keyword evidence="3" id="KW-1185">Reference proteome</keyword>
<feature type="transmembrane region" description="Helical" evidence="1">
    <location>
        <begin position="1347"/>
        <end position="1368"/>
    </location>
</feature>
<feature type="transmembrane region" description="Helical" evidence="1">
    <location>
        <begin position="1388"/>
        <end position="1406"/>
    </location>
</feature>
<feature type="transmembrane region" description="Helical" evidence="1">
    <location>
        <begin position="458"/>
        <end position="480"/>
    </location>
</feature>
<evidence type="ECO:0000313" key="2">
    <source>
        <dbReference type="EMBL" id="KDO35151.1"/>
    </source>
</evidence>
<dbReference type="GeneID" id="24123819"/>
<keyword evidence="1" id="KW-1133">Transmembrane helix</keyword>
<feature type="transmembrane region" description="Helical" evidence="1">
    <location>
        <begin position="743"/>
        <end position="767"/>
    </location>
</feature>
<protein>
    <submittedName>
        <fullName evidence="2">Uncharacterized protein</fullName>
    </submittedName>
</protein>
<evidence type="ECO:0000313" key="3">
    <source>
        <dbReference type="Proteomes" id="UP000030745"/>
    </source>
</evidence>
<feature type="transmembrane region" description="Helical" evidence="1">
    <location>
        <begin position="542"/>
        <end position="565"/>
    </location>
</feature>
<keyword evidence="1" id="KW-0472">Membrane</keyword>
<dbReference type="EMBL" id="KK583190">
    <property type="protein sequence ID" value="KDO35151.1"/>
    <property type="molecule type" value="Genomic_DNA"/>
</dbReference>
<feature type="transmembrane region" description="Helical" evidence="1">
    <location>
        <begin position="1418"/>
        <end position="1439"/>
    </location>
</feature>
<dbReference type="RefSeq" id="XP_012194798.1">
    <property type="nucleotide sequence ID" value="XM_012339408.1"/>
</dbReference>
<dbReference type="KEGG" id="spar:SPRG_01218"/>
<dbReference type="Proteomes" id="UP000030745">
    <property type="component" value="Unassembled WGS sequence"/>
</dbReference>
<reference evidence="2 3" key="1">
    <citation type="journal article" date="2013" name="PLoS Genet.">
        <title>Distinctive expansion of potential virulence genes in the genome of the oomycete fish pathogen Saprolegnia parasitica.</title>
        <authorList>
            <person name="Jiang R.H."/>
            <person name="de Bruijn I."/>
            <person name="Haas B.J."/>
            <person name="Belmonte R."/>
            <person name="Lobach L."/>
            <person name="Christie J."/>
            <person name="van den Ackerveken G."/>
            <person name="Bottin A."/>
            <person name="Bulone V."/>
            <person name="Diaz-Moreno S.M."/>
            <person name="Dumas B."/>
            <person name="Fan L."/>
            <person name="Gaulin E."/>
            <person name="Govers F."/>
            <person name="Grenville-Briggs L.J."/>
            <person name="Horner N.R."/>
            <person name="Levin J.Z."/>
            <person name="Mammella M."/>
            <person name="Meijer H.J."/>
            <person name="Morris P."/>
            <person name="Nusbaum C."/>
            <person name="Oome S."/>
            <person name="Phillips A.J."/>
            <person name="van Rooyen D."/>
            <person name="Rzeszutek E."/>
            <person name="Saraiva M."/>
            <person name="Secombes C.J."/>
            <person name="Seidl M.F."/>
            <person name="Snel B."/>
            <person name="Stassen J.H."/>
            <person name="Sykes S."/>
            <person name="Tripathy S."/>
            <person name="van den Berg H."/>
            <person name="Vega-Arreguin J.C."/>
            <person name="Wawra S."/>
            <person name="Young S.K."/>
            <person name="Zeng Q."/>
            <person name="Dieguez-Uribeondo J."/>
            <person name="Russ C."/>
            <person name="Tyler B.M."/>
            <person name="van West P."/>
        </authorList>
    </citation>
    <scope>NUCLEOTIDE SEQUENCE [LARGE SCALE GENOMIC DNA]</scope>
    <source>
        <strain evidence="2 3">CBS 223.65</strain>
    </source>
</reference>
<name>A0A067D950_SAPPC</name>
<organism evidence="2 3">
    <name type="scientific">Saprolegnia parasitica (strain CBS 223.65)</name>
    <dbReference type="NCBI Taxonomy" id="695850"/>
    <lineage>
        <taxon>Eukaryota</taxon>
        <taxon>Sar</taxon>
        <taxon>Stramenopiles</taxon>
        <taxon>Oomycota</taxon>
        <taxon>Saprolegniomycetes</taxon>
        <taxon>Saprolegniales</taxon>
        <taxon>Saprolegniaceae</taxon>
        <taxon>Saprolegnia</taxon>
    </lineage>
</organism>
<keyword evidence="1" id="KW-0812">Transmembrane</keyword>
<sequence length="1590" mass="175955">MPGVPVVPGPRTVYVSLPQGARWHRRYVGYLYLVWTLSTSAWYLAILGPSATNDHWWPKFATRTTQTFLGDVFNAQLRLGQAGEFPLCSDRFSIAKSYSTPATFMDVDPASPRRILQSSALPMETAIAVMRTNTLSANIRMFAQYCWADLDRRYELATSAGRASRCQQQYRNNAGVYLEAMLRNVQAAMLTTDDFAKPLEATVFRGIAASSLAGEAWVDALMAHTWLSVPDEVAHWREFHLSYWQTQVTNYYQQGLQDSILIVNALGHEQRVTIAQIPFVQRPLSQWTFSSGYNGFWNDLWQCEYSNCSLVRGILPVLDNWESINYGINDNSSVLISLVHGHIGLFGNLDVTLVEIPAALATFFLAMASSAVGDLSLSMLQFASVNDTPLFLEETLFPVEFTPWTFFSWTILYDWLHGRREVYQLNGNIRSFMLPTRQHASLSLPANELEMPQKVCSYIWYMALYITLLLGAVVACIFVCRDPRSRASSYDLFSYNRVVGSIWIGRPLLLLRGCSALALLSTSPVVLSESGGITKFIFEPRSFPSVMVIASEATWVSYVLVDFLLPTTGRFARIYAPYSSTFAWSILVLWETALPYEAIATVRHDCGIAQLGHQARCTGGSVAIGSWTRFLGGSLVTVACVLLPVAIGWMTKRRERLVTNHALVPAAADVFLSHARTISSRLDSTTAIMTGIVPFRRKLFDIKVWLVLDRPQLVNMLPQRITNPVTTTTSAHLVNPTRSYVALILRAIAGVAYVLFSVAGSYTFIYVSETAMANDFCWAPLLQITSVAPDVDITSRAFADNSNAYNGSSTTVQASVLYASMIQDEANSLTNVIAGLRSMDGCLTPWIASSYCYLDFNQTWELATSAYRQDQCRATETTNGAVYLEGLLRNANHKELQSCWGNSLEVGFFREIKETSDGRRWLASLQSARGSVADEVLYWQRHSISRYSGQWQTYKTLGAIQTFSIQNAIGIQYPLTLRYSNSSLHPVTQTSFKMQLPLASYLWHVTSNASLIVGRSLLRQSPLYALANITIASLLMANETLTAPLDPNLALTQRQIGPFGTNLLLRVTCPAVLRQWYKHTHAYLMALASTNEATALAFQAIGTPIALSVIPIEWMSVGFFTGGSLLCPSEAPSPVTAGAFGSSGPCALGAMEELDISNVKALMALIAINTPTLNASAICVRQQGSPTACTAMLTNAAAFLKSHVAPNATLVRLASAAQRFVTEEVQLKLVQFTETGRLLQTPVFDDEGFQVFAWSQLVDWVRGLREVVTFLGENGSVTTLSTLVHAVVSPVNPLEVPVNVALYCRYVLLYITSVLIIVAVLALAYLCSNRGFLEGSNLFALNRVLGLVWIGRPLLLLRGATALCLLATASVRLTQTAGLYYFVAAPQAWYSTVMAAGETGWLVFILNDAFSVVTRQYTAVYATQSNLLVWATTAFWTLLSPVTYSLSLQNRCTVVAVDAQLVCHAGVFAIGSTRRMVSLFGLICALVLVWFVVQRLRWPHLAPLSKRSYLLYATARYHFATDEWTHKQIYYIDQTSAVLTGLLSLRFGRVIYVLDIKSWRVFAIDATHELAEVAANPSLSHLRHAIPLKH</sequence>
<accession>A0A067D950</accession>
<feature type="transmembrane region" description="Helical" evidence="1">
    <location>
        <begin position="1307"/>
        <end position="1326"/>
    </location>
</feature>
<feature type="transmembrane region" description="Helical" evidence="1">
    <location>
        <begin position="630"/>
        <end position="650"/>
    </location>
</feature>
<dbReference type="OMA" id="DEWTHKQ"/>
<feature type="transmembrane region" description="Helical" evidence="1">
    <location>
        <begin position="1476"/>
        <end position="1493"/>
    </location>
</feature>
<dbReference type="OrthoDB" id="67103at2759"/>
<gene>
    <name evidence="2" type="ORF">SPRG_01218</name>
</gene>
<dbReference type="VEuPathDB" id="FungiDB:SPRG_01218"/>
<evidence type="ECO:0000256" key="1">
    <source>
        <dbReference type="SAM" id="Phobius"/>
    </source>
</evidence>